<dbReference type="GO" id="GO:0032153">
    <property type="term" value="C:cell division site"/>
    <property type="evidence" value="ECO:0007669"/>
    <property type="project" value="TreeGrafter"/>
</dbReference>
<dbReference type="SMART" id="SM00257">
    <property type="entry name" value="LysM"/>
    <property type="match status" value="1"/>
</dbReference>
<dbReference type="InterPro" id="IPR016047">
    <property type="entry name" value="M23ase_b-sheet_dom"/>
</dbReference>
<feature type="compositionally biased region" description="Basic and acidic residues" evidence="2">
    <location>
        <begin position="199"/>
        <end position="208"/>
    </location>
</feature>
<accession>A0A1M4SZI6</accession>
<dbReference type="Pfam" id="PF01476">
    <property type="entry name" value="LysM"/>
    <property type="match status" value="1"/>
</dbReference>
<feature type="compositionally biased region" description="Low complexity" evidence="2">
    <location>
        <begin position="144"/>
        <end position="172"/>
    </location>
</feature>
<dbReference type="PROSITE" id="PS51782">
    <property type="entry name" value="LYSM"/>
    <property type="match status" value="1"/>
</dbReference>
<evidence type="ECO:0000313" key="6">
    <source>
        <dbReference type="Proteomes" id="UP000184346"/>
    </source>
</evidence>
<dbReference type="AlphaFoldDB" id="A0A1M4SZI6"/>
<dbReference type="CDD" id="cd00118">
    <property type="entry name" value="LysM"/>
    <property type="match status" value="1"/>
</dbReference>
<feature type="compositionally biased region" description="Low complexity" evidence="2">
    <location>
        <begin position="89"/>
        <end position="120"/>
    </location>
</feature>
<feature type="compositionally biased region" description="Polar residues" evidence="2">
    <location>
        <begin position="285"/>
        <end position="296"/>
    </location>
</feature>
<dbReference type="CDD" id="cd12797">
    <property type="entry name" value="M23_peptidase"/>
    <property type="match status" value="1"/>
</dbReference>
<evidence type="ECO:0000256" key="2">
    <source>
        <dbReference type="SAM" id="MobiDB-lite"/>
    </source>
</evidence>
<dbReference type="PANTHER" id="PTHR21666:SF263">
    <property type="entry name" value="MUREIN HYDROLASE ACTIVATOR NLPD"/>
    <property type="match status" value="1"/>
</dbReference>
<dbReference type="Pfam" id="PF01551">
    <property type="entry name" value="Peptidase_M23"/>
    <property type="match status" value="1"/>
</dbReference>
<reference evidence="5 6" key="1">
    <citation type="submission" date="2016-11" db="EMBL/GenBank/DDBJ databases">
        <authorList>
            <person name="Jaros S."/>
            <person name="Januszkiewicz K."/>
            <person name="Wedrychowicz H."/>
        </authorList>
    </citation>
    <scope>NUCLEOTIDE SEQUENCE [LARGE SCALE GENOMIC DNA]</scope>
    <source>
        <strain evidence="5 6">DSM 19980</strain>
    </source>
</reference>
<dbReference type="GO" id="GO:0009279">
    <property type="term" value="C:cell outer membrane"/>
    <property type="evidence" value="ECO:0007669"/>
    <property type="project" value="TreeGrafter"/>
</dbReference>
<feature type="region of interest" description="Disordered" evidence="2">
    <location>
        <begin position="85"/>
        <end position="125"/>
    </location>
</feature>
<dbReference type="PROSITE" id="PS51257">
    <property type="entry name" value="PROKAR_LIPOPROTEIN"/>
    <property type="match status" value="1"/>
</dbReference>
<dbReference type="InterPro" id="IPR011055">
    <property type="entry name" value="Dup_hybrid_motif"/>
</dbReference>
<feature type="domain" description="LysM" evidence="4">
    <location>
        <begin position="41"/>
        <end position="85"/>
    </location>
</feature>
<dbReference type="InterPro" id="IPR050570">
    <property type="entry name" value="Cell_wall_metabolism_enzyme"/>
</dbReference>
<dbReference type="PANTHER" id="PTHR21666">
    <property type="entry name" value="PEPTIDASE-RELATED"/>
    <property type="match status" value="1"/>
</dbReference>
<dbReference type="InterPro" id="IPR036779">
    <property type="entry name" value="LysM_dom_sf"/>
</dbReference>
<comment type="similarity">
    <text evidence="1">Belongs to the E.coli NlpD/Haemophilus LppB family.</text>
</comment>
<feature type="compositionally biased region" description="Low complexity" evidence="2">
    <location>
        <begin position="297"/>
        <end position="314"/>
    </location>
</feature>
<dbReference type="Gene3D" id="3.10.350.10">
    <property type="entry name" value="LysM domain"/>
    <property type="match status" value="1"/>
</dbReference>
<dbReference type="InterPro" id="IPR018392">
    <property type="entry name" value="LysM"/>
</dbReference>
<sequence>MRKALLVTALALGAAGCAAPSSSPGPDVRDLSMARDSRGNGSVTVEEGDTLYGIAWRQNMDFRTLAQINDISPPYRLQPGQTLRLSQDGRASAAQAGNAGGQDDMTAGAAGAAGVSGTQAPDWLAPDTEAIERNRRLTSRPLESSPAASSSSTPSASPSSTRPNDQAMAAAGQAGGASGQGPIYNYDSPGADGQLSAQDRAEREELARQRAAAEQAEAQRASQGPPQAPGASNTQASASQQSDQATNQQRTQASASQQSNQAASQQRTQASASQQSDQAASQNRNTAATNTSPQGNTGSSAADAGTAVAGGADAPSAQQRSYTPVEEVPWQWPAEGQLVGRFGDGSSITAGIDIAGQKGQPVKAAGPGIVVYAGDGVRGYGNLILLKHNDSYLSAYAHNDSLRVRENDVVDAGEVIATMGDTDAESVKLHFEVRQDGQPRDPLEFLPQR</sequence>
<keyword evidence="3" id="KW-0732">Signal</keyword>
<evidence type="ECO:0000259" key="4">
    <source>
        <dbReference type="PROSITE" id="PS51782"/>
    </source>
</evidence>
<dbReference type="OrthoDB" id="9795421at2"/>
<dbReference type="SUPFAM" id="SSF51261">
    <property type="entry name" value="Duplicated hybrid motif"/>
    <property type="match status" value="1"/>
</dbReference>
<feature type="region of interest" description="Disordered" evidence="2">
    <location>
        <begin position="137"/>
        <end position="329"/>
    </location>
</feature>
<dbReference type="EMBL" id="FQUJ01000002">
    <property type="protein sequence ID" value="SHE37648.1"/>
    <property type="molecule type" value="Genomic_DNA"/>
</dbReference>
<protein>
    <submittedName>
        <fullName evidence="5">LysM domain-containing protein</fullName>
    </submittedName>
</protein>
<name>A0A1M4SZI6_9GAMM</name>
<dbReference type="Gene3D" id="2.70.70.10">
    <property type="entry name" value="Glucose Permease (Domain IIA)"/>
    <property type="match status" value="1"/>
</dbReference>
<dbReference type="STRING" id="1121942.SAMN02745148_00284"/>
<proteinExistence type="inferred from homology"/>
<dbReference type="SUPFAM" id="SSF54106">
    <property type="entry name" value="LysM domain"/>
    <property type="match status" value="1"/>
</dbReference>
<feature type="chain" id="PRO_5011979360" evidence="3">
    <location>
        <begin position="19"/>
        <end position="449"/>
    </location>
</feature>
<dbReference type="RefSeq" id="WP_072818966.1">
    <property type="nucleotide sequence ID" value="NZ_FQUJ01000002.1"/>
</dbReference>
<feature type="compositionally biased region" description="Low complexity" evidence="2">
    <location>
        <begin position="231"/>
        <end position="284"/>
    </location>
</feature>
<evidence type="ECO:0000313" key="5">
    <source>
        <dbReference type="EMBL" id="SHE37648.1"/>
    </source>
</evidence>
<evidence type="ECO:0000256" key="1">
    <source>
        <dbReference type="ARBA" id="ARBA00038420"/>
    </source>
</evidence>
<feature type="compositionally biased region" description="Low complexity" evidence="2">
    <location>
        <begin position="209"/>
        <end position="223"/>
    </location>
</feature>
<evidence type="ECO:0000256" key="3">
    <source>
        <dbReference type="SAM" id="SignalP"/>
    </source>
</evidence>
<feature type="signal peptide" evidence="3">
    <location>
        <begin position="1"/>
        <end position="18"/>
    </location>
</feature>
<dbReference type="Proteomes" id="UP000184346">
    <property type="component" value="Unassembled WGS sequence"/>
</dbReference>
<keyword evidence="6" id="KW-1185">Reference proteome</keyword>
<dbReference type="GO" id="GO:0004222">
    <property type="term" value="F:metalloendopeptidase activity"/>
    <property type="evidence" value="ECO:0007669"/>
    <property type="project" value="TreeGrafter"/>
</dbReference>
<organism evidence="5 6">
    <name type="scientific">Modicisalibacter ilicicola DSM 19980</name>
    <dbReference type="NCBI Taxonomy" id="1121942"/>
    <lineage>
        <taxon>Bacteria</taxon>
        <taxon>Pseudomonadati</taxon>
        <taxon>Pseudomonadota</taxon>
        <taxon>Gammaproteobacteria</taxon>
        <taxon>Oceanospirillales</taxon>
        <taxon>Halomonadaceae</taxon>
        <taxon>Modicisalibacter</taxon>
    </lineage>
</organism>
<gene>
    <name evidence="5" type="ORF">SAMN02745148_00284</name>
</gene>